<dbReference type="PANTHER" id="PTHR33144:SF48">
    <property type="entry name" value="PLANT TRANSPOSASE (PTTA_EN_SPM FAMILY)"/>
    <property type="match status" value="1"/>
</dbReference>
<dbReference type="OMA" id="VEMRFTN"/>
<sequence length="187" mass="21702">MVHFDEDSNQPDDDSGGLLGSWLGQLSGDVNLLPIDYSDWRLVPQSRKDKAWEVIQVKFWFDDPPTRKEFVLSALGSMCKDLKLRLWRDYKRNSVAETRENRPEKIPEDQWNHLVEMRFTNKWKKIRTGKTPSRAELFIETRKKSDGSFVSDEAKKRADELTLLLAQNPPRQVSGNVTTCLGDEYSQ</sequence>
<accession>A0A087FZA4</accession>
<dbReference type="PANTHER" id="PTHR33144">
    <property type="entry name" value="OS10G0409366 PROTEIN-RELATED"/>
    <property type="match status" value="1"/>
</dbReference>
<dbReference type="Proteomes" id="UP000029120">
    <property type="component" value="Unassembled WGS sequence"/>
</dbReference>
<protein>
    <submittedName>
        <fullName evidence="1">Uncharacterized protein</fullName>
    </submittedName>
</protein>
<organism evidence="1 2">
    <name type="scientific">Arabis alpina</name>
    <name type="common">Alpine rock-cress</name>
    <dbReference type="NCBI Taxonomy" id="50452"/>
    <lineage>
        <taxon>Eukaryota</taxon>
        <taxon>Viridiplantae</taxon>
        <taxon>Streptophyta</taxon>
        <taxon>Embryophyta</taxon>
        <taxon>Tracheophyta</taxon>
        <taxon>Spermatophyta</taxon>
        <taxon>Magnoliopsida</taxon>
        <taxon>eudicotyledons</taxon>
        <taxon>Gunneridae</taxon>
        <taxon>Pentapetalae</taxon>
        <taxon>rosids</taxon>
        <taxon>malvids</taxon>
        <taxon>Brassicales</taxon>
        <taxon>Brassicaceae</taxon>
        <taxon>Arabideae</taxon>
        <taxon>Arabis</taxon>
    </lineage>
</organism>
<proteinExistence type="predicted"/>
<keyword evidence="2" id="KW-1185">Reference proteome</keyword>
<gene>
    <name evidence="1" type="ORF">AALP_AAs54992U000100</name>
</gene>
<evidence type="ECO:0000313" key="1">
    <source>
        <dbReference type="EMBL" id="KFK22956.1"/>
    </source>
</evidence>
<name>A0A087FZA4_ARAAL</name>
<feature type="non-terminal residue" evidence="1">
    <location>
        <position position="187"/>
    </location>
</feature>
<dbReference type="AlphaFoldDB" id="A0A087FZA4"/>
<dbReference type="eggNOG" id="ENOG502SDUC">
    <property type="taxonomic scope" value="Eukaryota"/>
</dbReference>
<reference evidence="2" key="1">
    <citation type="journal article" date="2015" name="Nat. Plants">
        <title>Genome expansion of Arabis alpina linked with retrotransposition and reduced symmetric DNA methylation.</title>
        <authorList>
            <person name="Willing E.M."/>
            <person name="Rawat V."/>
            <person name="Mandakova T."/>
            <person name="Maumus F."/>
            <person name="James G.V."/>
            <person name="Nordstroem K.J."/>
            <person name="Becker C."/>
            <person name="Warthmann N."/>
            <person name="Chica C."/>
            <person name="Szarzynska B."/>
            <person name="Zytnicki M."/>
            <person name="Albani M.C."/>
            <person name="Kiefer C."/>
            <person name="Bergonzi S."/>
            <person name="Castaings L."/>
            <person name="Mateos J.L."/>
            <person name="Berns M.C."/>
            <person name="Bujdoso N."/>
            <person name="Piofczyk T."/>
            <person name="de Lorenzo L."/>
            <person name="Barrero-Sicilia C."/>
            <person name="Mateos I."/>
            <person name="Piednoel M."/>
            <person name="Hagmann J."/>
            <person name="Chen-Min-Tao R."/>
            <person name="Iglesias-Fernandez R."/>
            <person name="Schuster S.C."/>
            <person name="Alonso-Blanco C."/>
            <person name="Roudier F."/>
            <person name="Carbonero P."/>
            <person name="Paz-Ares J."/>
            <person name="Davis S.J."/>
            <person name="Pecinka A."/>
            <person name="Quesneville H."/>
            <person name="Colot V."/>
            <person name="Lysak M.A."/>
            <person name="Weigel D."/>
            <person name="Coupland G."/>
            <person name="Schneeberger K."/>
        </authorList>
    </citation>
    <scope>NUCLEOTIDE SEQUENCE [LARGE SCALE GENOMIC DNA]</scope>
    <source>
        <strain evidence="2">cv. Pajares</strain>
    </source>
</reference>
<dbReference type="InterPro" id="IPR004252">
    <property type="entry name" value="Probable_transposase_24"/>
</dbReference>
<dbReference type="Pfam" id="PF03004">
    <property type="entry name" value="Transposase_24"/>
    <property type="match status" value="1"/>
</dbReference>
<dbReference type="OrthoDB" id="1728324at2759"/>
<evidence type="ECO:0000313" key="2">
    <source>
        <dbReference type="Proteomes" id="UP000029120"/>
    </source>
</evidence>
<dbReference type="Gramene" id="KFK22956">
    <property type="protein sequence ID" value="KFK22956"/>
    <property type="gene ID" value="AALP_AAs54992U000100"/>
</dbReference>
<dbReference type="EMBL" id="KL983845">
    <property type="protein sequence ID" value="KFK22956.1"/>
    <property type="molecule type" value="Genomic_DNA"/>
</dbReference>